<proteinExistence type="predicted"/>
<protein>
    <submittedName>
        <fullName evidence="1">Uncharacterized protein</fullName>
    </submittedName>
</protein>
<keyword evidence="2" id="KW-1185">Reference proteome</keyword>
<evidence type="ECO:0000313" key="2">
    <source>
        <dbReference type="Proteomes" id="UP001431776"/>
    </source>
</evidence>
<dbReference type="RefSeq" id="WP_349243260.1">
    <property type="nucleotide sequence ID" value="NZ_JASCXX010000002.1"/>
</dbReference>
<comment type="caution">
    <text evidence="1">The sequence shown here is derived from an EMBL/GenBank/DDBJ whole genome shotgun (WGS) entry which is preliminary data.</text>
</comment>
<evidence type="ECO:0000313" key="1">
    <source>
        <dbReference type="EMBL" id="MDI6447848.1"/>
    </source>
</evidence>
<sequence>MVPYPYRAMLAICSDLDETPDRHAYWEIMRFLNTTEQTAMGPGVGLEVGNTIYFDMPPDQFAYWNTDDAGREMVRTLIRSGHVDCLHSYGDLATTRGHAGRALDELARHDCKLQVWVDHGTAATNLDPDIMHGHGDEVGHEAYHADLTTDYGVQYVWRGRVTSVIGQDVRPRLRGIFDGTHPVASGRTLLKEAAKHRLAQAGNTKYAMHGPNETLRRTTLRDGRGVYEFMRCNPHWGGVSSCDQGRHIGKVLTHNMLDHLVELEGTCVLYTHLGKIDNPRVPFNEEAVRAFRRLADAFHRGRILVTTTRRLLGYRRALREIERGGALDDRGLHIEVTAKVGEASGGTLSAADVAGLTFYVPDPANTHVTVAGKTVGDLKRNPPDHTGRPSVSLPWPSLEFPIR</sequence>
<dbReference type="AlphaFoldDB" id="A0AAW6TQD8"/>
<accession>A0AAW6TQD8</accession>
<organism evidence="1 2">
    <name type="scientific">Anaerobaca lacustris</name>
    <dbReference type="NCBI Taxonomy" id="3044600"/>
    <lineage>
        <taxon>Bacteria</taxon>
        <taxon>Pseudomonadati</taxon>
        <taxon>Planctomycetota</taxon>
        <taxon>Phycisphaerae</taxon>
        <taxon>Sedimentisphaerales</taxon>
        <taxon>Anaerobacaceae</taxon>
        <taxon>Anaerobaca</taxon>
    </lineage>
</organism>
<reference evidence="1" key="1">
    <citation type="submission" date="2023-05" db="EMBL/GenBank/DDBJ databases">
        <title>Anaerotaeda fermentans gen. nov., sp. nov., a novel anaerobic planctomycete of the new family within the order Sedimentisphaerales isolated from Taman Peninsula, Russia.</title>
        <authorList>
            <person name="Khomyakova M.A."/>
            <person name="Merkel A.Y."/>
            <person name="Slobodkin A.I."/>
        </authorList>
    </citation>
    <scope>NUCLEOTIDE SEQUENCE</scope>
    <source>
        <strain evidence="1">M17dextr</strain>
    </source>
</reference>
<dbReference type="Proteomes" id="UP001431776">
    <property type="component" value="Unassembled WGS sequence"/>
</dbReference>
<gene>
    <name evidence="1" type="ORF">QJ522_02235</name>
</gene>
<dbReference type="EMBL" id="JASCXX010000002">
    <property type="protein sequence ID" value="MDI6447848.1"/>
    <property type="molecule type" value="Genomic_DNA"/>
</dbReference>
<name>A0AAW6TQD8_9BACT</name>